<feature type="transmembrane region" description="Helical" evidence="1">
    <location>
        <begin position="37"/>
        <end position="57"/>
    </location>
</feature>
<feature type="transmembrane region" description="Helical" evidence="1">
    <location>
        <begin position="12"/>
        <end position="31"/>
    </location>
</feature>
<keyword evidence="1" id="KW-0472">Membrane</keyword>
<reference evidence="2" key="1">
    <citation type="submission" date="2023-05" db="EMBL/GenBank/DDBJ databases">
        <title>Mariniplasma microaerophilum sp. nov., a novel anaerobic mollicute isolated from terrestrial mud volcano, Taman Peninsula, Russia.</title>
        <authorList>
            <person name="Khomyakova M.A."/>
            <person name="Merkel A.Y."/>
            <person name="Slobodkin A.I."/>
        </authorList>
    </citation>
    <scope>NUCLEOTIDE SEQUENCE</scope>
    <source>
        <strain evidence="2">M4Ah</strain>
    </source>
</reference>
<keyword evidence="1" id="KW-1133">Transmembrane helix</keyword>
<gene>
    <name evidence="2" type="ORF">QJ521_08380</name>
</gene>
<protein>
    <recommendedName>
        <fullName evidence="4">DUF2178 domain-containing protein</fullName>
    </recommendedName>
</protein>
<feature type="transmembrane region" description="Helical" evidence="1">
    <location>
        <begin position="77"/>
        <end position="96"/>
    </location>
</feature>
<keyword evidence="1" id="KW-0812">Transmembrane</keyword>
<name>A0AAW6UAY5_9MOLU</name>
<sequence>MKVYRKSLFIQFLLFIVFFLMGGNVILTHYFRESLPWLPYVLLGILVFFGVVGFILYRKEDPRISIITEQEVKTIRYLLYGYFFVYILQMVLSNVAAIDKDLLNIGTGILLMGIALYGAWIQYKVLRVK</sequence>
<dbReference type="EMBL" id="JASCXW010000035">
    <property type="protein sequence ID" value="MDI6453582.1"/>
    <property type="molecule type" value="Genomic_DNA"/>
</dbReference>
<comment type="caution">
    <text evidence="2">The sequence shown here is derived from an EMBL/GenBank/DDBJ whole genome shotgun (WGS) entry which is preliminary data.</text>
</comment>
<keyword evidence="3" id="KW-1185">Reference proteome</keyword>
<dbReference type="RefSeq" id="WP_282840016.1">
    <property type="nucleotide sequence ID" value="NZ_JASCXW010000035.1"/>
</dbReference>
<dbReference type="Proteomes" id="UP001431532">
    <property type="component" value="Unassembled WGS sequence"/>
</dbReference>
<evidence type="ECO:0000313" key="2">
    <source>
        <dbReference type="EMBL" id="MDI6453582.1"/>
    </source>
</evidence>
<accession>A0AAW6UAY5</accession>
<evidence type="ECO:0000313" key="3">
    <source>
        <dbReference type="Proteomes" id="UP001431532"/>
    </source>
</evidence>
<evidence type="ECO:0000256" key="1">
    <source>
        <dbReference type="SAM" id="Phobius"/>
    </source>
</evidence>
<organism evidence="2 3">
    <name type="scientific">Peloplasma aerotolerans</name>
    <dbReference type="NCBI Taxonomy" id="3044389"/>
    <lineage>
        <taxon>Bacteria</taxon>
        <taxon>Bacillati</taxon>
        <taxon>Mycoplasmatota</taxon>
        <taxon>Mollicutes</taxon>
        <taxon>Acholeplasmatales</taxon>
        <taxon>Acholeplasmataceae</taxon>
        <taxon>Peloplasma</taxon>
    </lineage>
</organism>
<evidence type="ECO:0008006" key="4">
    <source>
        <dbReference type="Google" id="ProtNLM"/>
    </source>
</evidence>
<feature type="transmembrane region" description="Helical" evidence="1">
    <location>
        <begin position="102"/>
        <end position="123"/>
    </location>
</feature>
<proteinExistence type="predicted"/>
<dbReference type="AlphaFoldDB" id="A0AAW6UAY5"/>